<protein>
    <submittedName>
        <fullName evidence="1">Uncharacterized protein</fullName>
    </submittedName>
</protein>
<gene>
    <name evidence="1" type="ORF">BECKTC1821F_GA0114240_100627</name>
</gene>
<accession>A0A450ZM94</accession>
<proteinExistence type="predicted"/>
<evidence type="ECO:0000313" key="1">
    <source>
        <dbReference type="EMBL" id="VFK54943.1"/>
    </source>
</evidence>
<reference evidence="1" key="1">
    <citation type="submission" date="2019-02" db="EMBL/GenBank/DDBJ databases">
        <authorList>
            <person name="Gruber-Vodicka R. H."/>
            <person name="Seah K. B. B."/>
        </authorList>
    </citation>
    <scope>NUCLEOTIDE SEQUENCE</scope>
    <source>
        <strain evidence="1">BECK_BZ126</strain>
    </source>
</reference>
<sequence>MVSDQPTDKQAYFLLWSRSSRGNEPYYLVGSIVARPSLDTGLSTAARYWILERSIGLYRPEDYRPQPSLPTLSVCSAFRRPRVPPP</sequence>
<name>A0A450ZM94_9GAMM</name>
<dbReference type="EMBL" id="CAADFW010000006">
    <property type="protein sequence ID" value="VFK54943.1"/>
    <property type="molecule type" value="Genomic_DNA"/>
</dbReference>
<dbReference type="AlphaFoldDB" id="A0A450ZM94"/>
<organism evidence="1">
    <name type="scientific">Candidatus Kentrum sp. TC</name>
    <dbReference type="NCBI Taxonomy" id="2126339"/>
    <lineage>
        <taxon>Bacteria</taxon>
        <taxon>Pseudomonadati</taxon>
        <taxon>Pseudomonadota</taxon>
        <taxon>Gammaproteobacteria</taxon>
        <taxon>Candidatus Kentrum</taxon>
    </lineage>
</organism>